<gene>
    <name evidence="1" type="ORF">COO91_09181</name>
</gene>
<reference evidence="1 2" key="1">
    <citation type="submission" date="2017-11" db="EMBL/GenBank/DDBJ databases">
        <title>Complete genome of a free-living desiccation-tolerant cyanobacterium and its photosynthetic adaptation to extreme terrestrial habitat.</title>
        <authorList>
            <person name="Shang J."/>
        </authorList>
    </citation>
    <scope>NUCLEOTIDE SEQUENCE [LARGE SCALE GENOMIC DNA]</scope>
    <source>
        <strain evidence="1 2">CCNUN1</strain>
        <plasmid evidence="2">pnfsy02</plasmid>
    </source>
</reference>
<keyword evidence="1" id="KW-0614">Plasmid</keyword>
<proteinExistence type="predicted"/>
<keyword evidence="2" id="KW-1185">Reference proteome</keyword>
<organism evidence="1 2">
    <name type="scientific">Nostoc flagelliforme CCNUN1</name>
    <dbReference type="NCBI Taxonomy" id="2038116"/>
    <lineage>
        <taxon>Bacteria</taxon>
        <taxon>Bacillati</taxon>
        <taxon>Cyanobacteriota</taxon>
        <taxon>Cyanophyceae</taxon>
        <taxon>Nostocales</taxon>
        <taxon>Nostocaceae</taxon>
        <taxon>Nostoc</taxon>
    </lineage>
</organism>
<evidence type="ECO:0000313" key="1">
    <source>
        <dbReference type="EMBL" id="AUB43025.1"/>
    </source>
</evidence>
<dbReference type="Proteomes" id="UP000232003">
    <property type="component" value="Plasmid pNFSY02"/>
</dbReference>
<accession>A0A2K8T7H1</accession>
<name>A0A2K8T7H1_9NOSO</name>
<geneLocation type="plasmid" evidence="2">
    <name>pnfsy02</name>
</geneLocation>
<dbReference type="KEGG" id="nfl:COO91_09181"/>
<dbReference type="EMBL" id="CP024787">
    <property type="protein sequence ID" value="AUB43025.1"/>
    <property type="molecule type" value="Genomic_DNA"/>
</dbReference>
<evidence type="ECO:0000313" key="2">
    <source>
        <dbReference type="Proteomes" id="UP000232003"/>
    </source>
</evidence>
<protein>
    <submittedName>
        <fullName evidence="1">Uncharacterized protein</fullName>
    </submittedName>
</protein>
<sequence length="74" mass="8136">MIKTNVKVLLTIEDFAGVADTWQGEFATVPRVGDYITRNSEEDKGFYKVYAVALGDGIPEPLIFCLPESLQASP</sequence>
<dbReference type="AlphaFoldDB" id="A0A2K8T7H1"/>
<dbReference type="RefSeq" id="WP_100903322.1">
    <property type="nucleotide sequence ID" value="NZ_CAWNNC010000003.1"/>
</dbReference>